<accession>A0A3E0WHV8</accession>
<dbReference type="EMBL" id="NFZX01000112">
    <property type="protein sequence ID" value="RFA31751.1"/>
    <property type="molecule type" value="Genomic_DNA"/>
</dbReference>
<keyword evidence="1" id="KW-0812">Transmembrane</keyword>
<feature type="transmembrane region" description="Helical" evidence="1">
    <location>
        <begin position="34"/>
        <end position="54"/>
    </location>
</feature>
<name>A0A3E0WHV8_9BACI</name>
<dbReference type="AlphaFoldDB" id="A0A3E0WHV8"/>
<evidence type="ECO:0000313" key="2">
    <source>
        <dbReference type="EMBL" id="RFA31751.1"/>
    </source>
</evidence>
<comment type="caution">
    <text evidence="2">The sequence shown here is derived from an EMBL/GenBank/DDBJ whole genome shotgun (WGS) entry which is preliminary data.</text>
</comment>
<keyword evidence="1" id="KW-1133">Transmembrane helix</keyword>
<evidence type="ECO:0000256" key="1">
    <source>
        <dbReference type="SAM" id="Phobius"/>
    </source>
</evidence>
<feature type="transmembrane region" description="Helical" evidence="1">
    <location>
        <begin position="66"/>
        <end position="99"/>
    </location>
</feature>
<gene>
    <name evidence="2" type="ORF">CAI16_20025</name>
</gene>
<evidence type="ECO:0000313" key="3">
    <source>
        <dbReference type="Proteomes" id="UP000256488"/>
    </source>
</evidence>
<reference evidence="2 3" key="1">
    <citation type="submission" date="2017-05" db="EMBL/GenBank/DDBJ databases">
        <title>Virgibacillus sp. AK90 isolated from a saltern of Kakinada, India.</title>
        <authorList>
            <person name="Gupta V."/>
            <person name="Sidhu C."/>
            <person name="Korpole S."/>
            <person name="Pinnaka A.K."/>
        </authorList>
    </citation>
    <scope>NUCLEOTIDE SEQUENCE [LARGE SCALE GENOMIC DNA]</scope>
    <source>
        <strain evidence="2 3">AK90</strain>
    </source>
</reference>
<keyword evidence="1" id="KW-0472">Membrane</keyword>
<organism evidence="2 3">
    <name type="scientific">Virgibacillus dokdonensis</name>
    <dbReference type="NCBI Taxonomy" id="302167"/>
    <lineage>
        <taxon>Bacteria</taxon>
        <taxon>Bacillati</taxon>
        <taxon>Bacillota</taxon>
        <taxon>Bacilli</taxon>
        <taxon>Bacillales</taxon>
        <taxon>Bacillaceae</taxon>
        <taxon>Virgibacillus</taxon>
    </lineage>
</organism>
<dbReference type="Proteomes" id="UP000256488">
    <property type="component" value="Unassembled WGS sequence"/>
</dbReference>
<sequence>MSKKHISTFLNIASYFILFSLLFLVITEVNLNKFVVLIFISLAMTFLFLSSLIIEEKSLKATFIQLSIYLALFFLFLFIDNNFISLISLGLIVFLKYLWERDT</sequence>
<feature type="transmembrane region" description="Helical" evidence="1">
    <location>
        <begin position="6"/>
        <end position="27"/>
    </location>
</feature>
<protein>
    <submittedName>
        <fullName evidence="2">Uncharacterized protein</fullName>
    </submittedName>
</protein>
<proteinExistence type="predicted"/>